<reference evidence="1 2" key="1">
    <citation type="submission" date="2019-05" db="EMBL/GenBank/DDBJ databases">
        <authorList>
            <consortium name="Pathogen Informatics"/>
        </authorList>
    </citation>
    <scope>NUCLEOTIDE SEQUENCE [LARGE SCALE GENOMIC DNA]</scope>
    <source>
        <strain evidence="1 2">NCTC503</strain>
    </source>
</reference>
<name>A0A4V6KDB0_HATHI</name>
<protein>
    <recommendedName>
        <fullName evidence="3">Flagellar protein FliT</fullName>
    </recommendedName>
</protein>
<dbReference type="RefSeq" id="WP_138209804.1">
    <property type="nucleotide sequence ID" value="NZ_CBCRUQ010000004.1"/>
</dbReference>
<dbReference type="EMBL" id="LR590481">
    <property type="protein sequence ID" value="VTQ87637.1"/>
    <property type="molecule type" value="Genomic_DNA"/>
</dbReference>
<gene>
    <name evidence="1" type="ORF">NCTC503_01112</name>
</gene>
<keyword evidence="2" id="KW-1185">Reference proteome</keyword>
<dbReference type="AlphaFoldDB" id="A0A4V6KDB0"/>
<proteinExistence type="predicted"/>
<organism evidence="1 2">
    <name type="scientific">Hathewaya histolytica</name>
    <name type="common">Clostridium histolyticum</name>
    <dbReference type="NCBI Taxonomy" id="1498"/>
    <lineage>
        <taxon>Bacteria</taxon>
        <taxon>Bacillati</taxon>
        <taxon>Bacillota</taxon>
        <taxon>Clostridia</taxon>
        <taxon>Eubacteriales</taxon>
        <taxon>Clostridiaceae</taxon>
        <taxon>Hathewaya</taxon>
    </lineage>
</organism>
<sequence>MNNLQYGISLRENLENYINFTKEAIGLLEEQELNEEKIYKIEGLIDKRDKIILYMKASDYPKEDFINACDKHEIFNLENKLDKLIKSKMKNIKEEISKIKNSVIANENYSKNTNHSLRFLNKRV</sequence>
<evidence type="ECO:0000313" key="2">
    <source>
        <dbReference type="Proteomes" id="UP000308489"/>
    </source>
</evidence>
<evidence type="ECO:0000313" key="1">
    <source>
        <dbReference type="EMBL" id="VTQ87637.1"/>
    </source>
</evidence>
<dbReference type="KEGG" id="hhw:NCTC503_01112"/>
<evidence type="ECO:0008006" key="3">
    <source>
        <dbReference type="Google" id="ProtNLM"/>
    </source>
</evidence>
<accession>A0A4V6KDB0</accession>
<dbReference type="Proteomes" id="UP000308489">
    <property type="component" value="Chromosome 1"/>
</dbReference>